<dbReference type="OMA" id="AMGICGQ"/>
<keyword evidence="11 16" id="KW-0804">Transcription</keyword>
<evidence type="ECO:0000256" key="10">
    <source>
        <dbReference type="ARBA" id="ARBA00023159"/>
    </source>
</evidence>
<evidence type="ECO:0000256" key="12">
    <source>
        <dbReference type="ARBA" id="ARBA00023204"/>
    </source>
</evidence>
<evidence type="ECO:0000256" key="14">
    <source>
        <dbReference type="ARBA" id="ARBA00025345"/>
    </source>
</evidence>
<keyword evidence="3 16" id="KW-0547">Nucleotide-binding</keyword>
<reference evidence="19 20" key="1">
    <citation type="submission" date="2016-03" db="EMBL/GenBank/DDBJ databases">
        <title>Whole genome sequencing of Grifola frondosa 9006-11.</title>
        <authorList>
            <person name="Min B."/>
            <person name="Park H."/>
            <person name="Kim J.-G."/>
            <person name="Cho H."/>
            <person name="Oh Y.-L."/>
            <person name="Kong W.-S."/>
            <person name="Choi I.-G."/>
        </authorList>
    </citation>
    <scope>NUCLEOTIDE SEQUENCE [LARGE SCALE GENOMIC DNA]</scope>
    <source>
        <strain evidence="19 20">9006-11</strain>
    </source>
</reference>
<dbReference type="STRING" id="5627.A0A1C7M7J9"/>
<keyword evidence="13 16" id="KW-0539">Nucleus</keyword>
<dbReference type="Gene3D" id="3.40.50.300">
    <property type="entry name" value="P-loop containing nucleotide triphosphate hydrolases"/>
    <property type="match status" value="1"/>
</dbReference>
<evidence type="ECO:0000256" key="6">
    <source>
        <dbReference type="ARBA" id="ARBA00022806"/>
    </source>
</evidence>
<dbReference type="GO" id="GO:0006325">
    <property type="term" value="P:chromatin organization"/>
    <property type="evidence" value="ECO:0007669"/>
    <property type="project" value="UniProtKB-KW"/>
</dbReference>
<evidence type="ECO:0000259" key="18">
    <source>
        <dbReference type="SMART" id="SM00382"/>
    </source>
</evidence>
<evidence type="ECO:0000256" key="9">
    <source>
        <dbReference type="ARBA" id="ARBA00023015"/>
    </source>
</evidence>
<dbReference type="Gene3D" id="2.40.50.360">
    <property type="entry name" value="RuvB-like helicase, domain II"/>
    <property type="match status" value="1"/>
</dbReference>
<dbReference type="GO" id="GO:0005524">
    <property type="term" value="F:ATP binding"/>
    <property type="evidence" value="ECO:0007669"/>
    <property type="project" value="UniProtKB-KW"/>
</dbReference>
<keyword evidence="8 16" id="KW-0156">Chromatin regulator</keyword>
<dbReference type="InterPro" id="IPR010339">
    <property type="entry name" value="TIP49_P-loop"/>
</dbReference>
<keyword evidence="12 16" id="KW-0234">DNA repair</keyword>
<dbReference type="InterPro" id="IPR042487">
    <property type="entry name" value="RuvBL1/2_DNA/RNA_bd_dom"/>
</dbReference>
<evidence type="ECO:0000256" key="13">
    <source>
        <dbReference type="ARBA" id="ARBA00023242"/>
    </source>
</evidence>
<gene>
    <name evidence="19" type="primary">RVB1_0</name>
    <name evidence="19" type="ORF">A0H81_06947</name>
</gene>
<comment type="function">
    <text evidence="16">DNA helicase participates in several chromatin remodeling complexes, including the SWR1 and the INO80 complexes.</text>
</comment>
<evidence type="ECO:0000256" key="7">
    <source>
        <dbReference type="ARBA" id="ARBA00022840"/>
    </source>
</evidence>
<evidence type="ECO:0000256" key="4">
    <source>
        <dbReference type="ARBA" id="ARBA00022763"/>
    </source>
</evidence>
<accession>A0A1C7M7J9</accession>
<dbReference type="GO" id="GO:0003678">
    <property type="term" value="F:DNA helicase activity"/>
    <property type="evidence" value="ECO:0007669"/>
    <property type="project" value="UniProtKB-EC"/>
</dbReference>
<comment type="function">
    <text evidence="14">DNA helicase which participates in several chromatin remodeling complexes, including the SWR1 and the INO80 complexes. The SWR1 complex mediates the ATP-dependent exchange of histone H2A for the H2A variant HZT1 leading to transcriptional regulation of selected genes by chromatin remodeling. The INO80 complex remodels chromatin by shifting nucleosomes and is involved in DNA repair. Also involved in pre-rRNA processing.</text>
</comment>
<comment type="caution">
    <text evidence="19">The sequence shown here is derived from an EMBL/GenBank/DDBJ whole genome shotgun (WGS) entry which is preliminary data.</text>
</comment>
<evidence type="ECO:0000313" key="19">
    <source>
        <dbReference type="EMBL" id="OBZ72808.1"/>
    </source>
</evidence>
<dbReference type="GO" id="GO:0006281">
    <property type="term" value="P:DNA repair"/>
    <property type="evidence" value="ECO:0007669"/>
    <property type="project" value="UniProtKB-KW"/>
</dbReference>
<dbReference type="SUPFAM" id="SSF50249">
    <property type="entry name" value="Nucleic acid-binding proteins"/>
    <property type="match status" value="1"/>
</dbReference>
<feature type="region of interest" description="Disordered" evidence="17">
    <location>
        <begin position="1"/>
        <end position="28"/>
    </location>
</feature>
<dbReference type="GO" id="GO:0005634">
    <property type="term" value="C:nucleus"/>
    <property type="evidence" value="ECO:0007669"/>
    <property type="project" value="UniProtKB-SubCell"/>
</dbReference>
<keyword evidence="6 16" id="KW-0347">Helicase</keyword>
<evidence type="ECO:0000256" key="15">
    <source>
        <dbReference type="ARBA" id="ARBA00047995"/>
    </source>
</evidence>
<organism evidence="19 20">
    <name type="scientific">Grifola frondosa</name>
    <name type="common">Maitake</name>
    <name type="synonym">Polyporus frondosus</name>
    <dbReference type="NCBI Taxonomy" id="5627"/>
    <lineage>
        <taxon>Eukaryota</taxon>
        <taxon>Fungi</taxon>
        <taxon>Dikarya</taxon>
        <taxon>Basidiomycota</taxon>
        <taxon>Agaricomycotina</taxon>
        <taxon>Agaricomycetes</taxon>
        <taxon>Polyporales</taxon>
        <taxon>Grifolaceae</taxon>
        <taxon>Grifola</taxon>
    </lineage>
</organism>
<dbReference type="AlphaFoldDB" id="A0A1C7M7J9"/>
<dbReference type="SMART" id="SM00382">
    <property type="entry name" value="AAA"/>
    <property type="match status" value="1"/>
</dbReference>
<sequence length="513" mass="54974">MSSTLLASAPVAHNAFPPPSTPSARRPQIATHSHIKGLGLTSEGSAVIDGAGFIGQTNAREACGVIVDLIKSRKFSGRALLLVGAPGTGKTALALAISRELGVKVPFCPMVGSEVYSTEVKKTEVLAEAFRRAIEAENPLSGYGKTVSHVVVGLKTVKGTKQLRLDPSIYEAILKEKIVVGDVVYIEHQTGAVKTRDVHKRKELVQDVALSDLDAANARPQGGQDIMSVMGSLVKSSHTEVTEKLRREVNKVVQGYIEQGVAELVPGVVFIDEVHMLDIECFTYLNTLLESPMAPTVILATNRGQSLVRGTSDVVSPHGIPTDLLDRCMIVKTDGYTCDQVGKVVQLRATVEGLKPGEGVINRLAAEGEKSSLRYALQLLTPASILAQLAGRSQIELEDIEQTTELFLDTRTSPCMPDTHVTTHALASQNSAYFPSLAQRLSHESLIHEDEMCVMQMSIMLSTGLADVEFTLASGFAVHAPYSISKAALNMAVVKYAAEYRGPSPESDPAIPT</sequence>
<proteinExistence type="inferred from homology"/>
<dbReference type="InterPro" id="IPR041048">
    <property type="entry name" value="RuvB-like_C"/>
</dbReference>
<comment type="similarity">
    <text evidence="2 16">Belongs to the RuvB family.</text>
</comment>
<dbReference type="InterPro" id="IPR027238">
    <property type="entry name" value="RuvB-like"/>
</dbReference>
<evidence type="ECO:0000256" key="1">
    <source>
        <dbReference type="ARBA" id="ARBA00004123"/>
    </source>
</evidence>
<dbReference type="InterPro" id="IPR012340">
    <property type="entry name" value="NA-bd_OB-fold"/>
</dbReference>
<keyword evidence="9 16" id="KW-0805">Transcription regulation</keyword>
<evidence type="ECO:0000256" key="17">
    <source>
        <dbReference type="SAM" id="MobiDB-lite"/>
    </source>
</evidence>
<dbReference type="Gene3D" id="1.10.8.60">
    <property type="match status" value="1"/>
</dbReference>
<keyword evidence="4 16" id="KW-0227">DNA damage</keyword>
<keyword evidence="20" id="KW-1185">Reference proteome</keyword>
<dbReference type="OrthoDB" id="10060499at2759"/>
<dbReference type="PANTHER" id="PTHR11093">
    <property type="entry name" value="RUVB-RELATED REPTIN AND PONTIN"/>
    <property type="match status" value="1"/>
</dbReference>
<dbReference type="EC" id="3.6.4.12" evidence="16"/>
<evidence type="ECO:0000256" key="8">
    <source>
        <dbReference type="ARBA" id="ARBA00022853"/>
    </source>
</evidence>
<comment type="subcellular location">
    <subcellularLocation>
        <location evidence="1 16">Nucleus</location>
    </subcellularLocation>
</comment>
<dbReference type="GO" id="GO:0016887">
    <property type="term" value="F:ATP hydrolysis activity"/>
    <property type="evidence" value="ECO:0007669"/>
    <property type="project" value="RHEA"/>
</dbReference>
<evidence type="ECO:0000256" key="5">
    <source>
        <dbReference type="ARBA" id="ARBA00022801"/>
    </source>
</evidence>
<protein>
    <recommendedName>
        <fullName evidence="16">RuvB-like helicase</fullName>
        <ecNumber evidence="16">3.6.4.12</ecNumber>
    </recommendedName>
</protein>
<keyword evidence="10" id="KW-0010">Activator</keyword>
<dbReference type="Pfam" id="PF17856">
    <property type="entry name" value="TIP49_C"/>
    <property type="match status" value="1"/>
</dbReference>
<dbReference type="InterPro" id="IPR027417">
    <property type="entry name" value="P-loop_NTPase"/>
</dbReference>
<keyword evidence="7 16" id="KW-0067">ATP-binding</keyword>
<evidence type="ECO:0000256" key="2">
    <source>
        <dbReference type="ARBA" id="ARBA00007519"/>
    </source>
</evidence>
<comment type="catalytic activity">
    <reaction evidence="15 16">
        <text>ATP + H2O = ADP + phosphate + H(+)</text>
        <dbReference type="Rhea" id="RHEA:13065"/>
        <dbReference type="ChEBI" id="CHEBI:15377"/>
        <dbReference type="ChEBI" id="CHEBI:15378"/>
        <dbReference type="ChEBI" id="CHEBI:30616"/>
        <dbReference type="ChEBI" id="CHEBI:43474"/>
        <dbReference type="ChEBI" id="CHEBI:456216"/>
        <dbReference type="EC" id="3.6.4.12"/>
    </reaction>
</comment>
<name>A0A1C7M7J9_GRIFR</name>
<dbReference type="EMBL" id="LUGG01000007">
    <property type="protein sequence ID" value="OBZ72808.1"/>
    <property type="molecule type" value="Genomic_DNA"/>
</dbReference>
<dbReference type="SUPFAM" id="SSF52540">
    <property type="entry name" value="P-loop containing nucleoside triphosphate hydrolases"/>
    <property type="match status" value="1"/>
</dbReference>
<dbReference type="InterPro" id="IPR003593">
    <property type="entry name" value="AAA+_ATPase"/>
</dbReference>
<dbReference type="GO" id="GO:0032991">
    <property type="term" value="C:protein-containing complex"/>
    <property type="evidence" value="ECO:0007669"/>
    <property type="project" value="UniProtKB-ARBA"/>
</dbReference>
<keyword evidence="5 16" id="KW-0378">Hydrolase</keyword>
<dbReference type="Pfam" id="PF06068">
    <property type="entry name" value="TIP49"/>
    <property type="match status" value="2"/>
</dbReference>
<evidence type="ECO:0000256" key="3">
    <source>
        <dbReference type="ARBA" id="ARBA00022741"/>
    </source>
</evidence>
<feature type="domain" description="AAA+ ATPase" evidence="18">
    <location>
        <begin position="76"/>
        <end position="322"/>
    </location>
</feature>
<evidence type="ECO:0000256" key="11">
    <source>
        <dbReference type="ARBA" id="ARBA00023163"/>
    </source>
</evidence>
<evidence type="ECO:0000256" key="16">
    <source>
        <dbReference type="RuleBase" id="RU363048"/>
    </source>
</evidence>
<evidence type="ECO:0000313" key="20">
    <source>
        <dbReference type="Proteomes" id="UP000092993"/>
    </source>
</evidence>
<dbReference type="Proteomes" id="UP000092993">
    <property type="component" value="Unassembled WGS sequence"/>
</dbReference>